<proteinExistence type="inferred from homology"/>
<protein>
    <recommendedName>
        <fullName evidence="2">SKP1 component POZ domain-containing protein</fullName>
    </recommendedName>
</protein>
<dbReference type="InterPro" id="IPR011333">
    <property type="entry name" value="SKP1/BTB/POZ_sf"/>
</dbReference>
<dbReference type="AlphaFoldDB" id="A0A9J6GF25"/>
<gene>
    <name evidence="3" type="ORF">HPB48_009160</name>
</gene>
<dbReference type="GO" id="GO:0006511">
    <property type="term" value="P:ubiquitin-dependent protein catabolic process"/>
    <property type="evidence" value="ECO:0007669"/>
    <property type="project" value="InterPro"/>
</dbReference>
<dbReference type="InterPro" id="IPR001232">
    <property type="entry name" value="SKP1-like"/>
</dbReference>
<accession>A0A9J6GF25</accession>
<dbReference type="SUPFAM" id="SSF81382">
    <property type="entry name" value="Skp1 dimerisation domain-like"/>
    <property type="match status" value="1"/>
</dbReference>
<evidence type="ECO:0000313" key="3">
    <source>
        <dbReference type="EMBL" id="KAH9372948.1"/>
    </source>
</evidence>
<keyword evidence="4" id="KW-1185">Reference proteome</keyword>
<dbReference type="VEuPathDB" id="VectorBase:HLOH_064457"/>
<dbReference type="SMART" id="SM00512">
    <property type="entry name" value="Skp1"/>
    <property type="match status" value="1"/>
</dbReference>
<evidence type="ECO:0000256" key="1">
    <source>
        <dbReference type="ARBA" id="ARBA00009993"/>
    </source>
</evidence>
<comment type="caution">
    <text evidence="3">The sequence shown here is derived from an EMBL/GenBank/DDBJ whole genome shotgun (WGS) entry which is preliminary data.</text>
</comment>
<dbReference type="InterPro" id="IPR016073">
    <property type="entry name" value="Skp1_comp_POZ"/>
</dbReference>
<evidence type="ECO:0000259" key="2">
    <source>
        <dbReference type="Pfam" id="PF03931"/>
    </source>
</evidence>
<reference evidence="3 4" key="1">
    <citation type="journal article" date="2020" name="Cell">
        <title>Large-Scale Comparative Analyses of Tick Genomes Elucidate Their Genetic Diversity and Vector Capacities.</title>
        <authorList>
            <consortium name="Tick Genome and Microbiome Consortium (TIGMIC)"/>
            <person name="Jia N."/>
            <person name="Wang J."/>
            <person name="Shi W."/>
            <person name="Du L."/>
            <person name="Sun Y."/>
            <person name="Zhan W."/>
            <person name="Jiang J.F."/>
            <person name="Wang Q."/>
            <person name="Zhang B."/>
            <person name="Ji P."/>
            <person name="Bell-Sakyi L."/>
            <person name="Cui X.M."/>
            <person name="Yuan T.T."/>
            <person name="Jiang B.G."/>
            <person name="Yang W.F."/>
            <person name="Lam T.T."/>
            <person name="Chang Q.C."/>
            <person name="Ding S.J."/>
            <person name="Wang X.J."/>
            <person name="Zhu J.G."/>
            <person name="Ruan X.D."/>
            <person name="Zhao L."/>
            <person name="Wei J.T."/>
            <person name="Ye R.Z."/>
            <person name="Que T.C."/>
            <person name="Du C.H."/>
            <person name="Zhou Y.H."/>
            <person name="Cheng J.X."/>
            <person name="Dai P.F."/>
            <person name="Guo W.B."/>
            <person name="Han X.H."/>
            <person name="Huang E.J."/>
            <person name="Li L.F."/>
            <person name="Wei W."/>
            <person name="Gao Y.C."/>
            <person name="Liu J.Z."/>
            <person name="Shao H.Z."/>
            <person name="Wang X."/>
            <person name="Wang C.C."/>
            <person name="Yang T.C."/>
            <person name="Huo Q.B."/>
            <person name="Li W."/>
            <person name="Chen H.Y."/>
            <person name="Chen S.E."/>
            <person name="Zhou L.G."/>
            <person name="Ni X.B."/>
            <person name="Tian J.H."/>
            <person name="Sheng Y."/>
            <person name="Liu T."/>
            <person name="Pan Y.S."/>
            <person name="Xia L.Y."/>
            <person name="Li J."/>
            <person name="Zhao F."/>
            <person name="Cao W.C."/>
        </authorList>
    </citation>
    <scope>NUCLEOTIDE SEQUENCE [LARGE SCALE GENOMIC DNA]</scope>
    <source>
        <strain evidence="3">HaeL-2018</strain>
    </source>
</reference>
<evidence type="ECO:0000313" key="4">
    <source>
        <dbReference type="Proteomes" id="UP000821853"/>
    </source>
</evidence>
<dbReference type="Gene3D" id="3.30.710.10">
    <property type="entry name" value="Potassium Channel Kv1.1, Chain A"/>
    <property type="match status" value="2"/>
</dbReference>
<dbReference type="SUPFAM" id="SSF54695">
    <property type="entry name" value="POZ domain"/>
    <property type="match status" value="1"/>
</dbReference>
<name>A0A9J6GF25_HAELO</name>
<sequence length="134" mass="14489">MSTIKLKSSEGDVFLVDIEITNTSQTIKDLLKSENVQNDNTVVPLDACNDGTGKPPCAGHTSWEAAFFDLRLVPTLELLKGALYLQMEGLIDSASKALNALVERMTPEQLSAEYYATAVPDRVREAQGADASPC</sequence>
<dbReference type="Proteomes" id="UP000821853">
    <property type="component" value="Chromosome 4"/>
</dbReference>
<feature type="domain" description="SKP1 component POZ" evidence="2">
    <location>
        <begin position="3"/>
        <end position="46"/>
    </location>
</feature>
<dbReference type="EMBL" id="JABSTR010000006">
    <property type="protein sequence ID" value="KAH9372948.1"/>
    <property type="molecule type" value="Genomic_DNA"/>
</dbReference>
<comment type="similarity">
    <text evidence="1">Belongs to the SKP1 family.</text>
</comment>
<dbReference type="InterPro" id="IPR036296">
    <property type="entry name" value="SKP1-like_dim_sf"/>
</dbReference>
<dbReference type="Pfam" id="PF03931">
    <property type="entry name" value="Skp1_POZ"/>
    <property type="match status" value="1"/>
</dbReference>
<organism evidence="3 4">
    <name type="scientific">Haemaphysalis longicornis</name>
    <name type="common">Bush tick</name>
    <dbReference type="NCBI Taxonomy" id="44386"/>
    <lineage>
        <taxon>Eukaryota</taxon>
        <taxon>Metazoa</taxon>
        <taxon>Ecdysozoa</taxon>
        <taxon>Arthropoda</taxon>
        <taxon>Chelicerata</taxon>
        <taxon>Arachnida</taxon>
        <taxon>Acari</taxon>
        <taxon>Parasitiformes</taxon>
        <taxon>Ixodida</taxon>
        <taxon>Ixodoidea</taxon>
        <taxon>Ixodidae</taxon>
        <taxon>Haemaphysalinae</taxon>
        <taxon>Haemaphysalis</taxon>
    </lineage>
</organism>